<organism evidence="1">
    <name type="scientific">marine metagenome</name>
    <dbReference type="NCBI Taxonomy" id="408172"/>
    <lineage>
        <taxon>unclassified sequences</taxon>
        <taxon>metagenomes</taxon>
        <taxon>ecological metagenomes</taxon>
    </lineage>
</organism>
<sequence>MDERGFKESLDLIKDKPFNHGVILMYDEGPGNQSKDPSYWVGRTHEDQRLNGIQHGWKIAPCFMYNKEYFVGAGGLDCSLEHVNLNGHGLAYFTQHKGGVMHYSPKRIFKSSWSPPTEATILFQAY</sequence>
<dbReference type="EMBL" id="UINC01103977">
    <property type="protein sequence ID" value="SVC66798.1"/>
    <property type="molecule type" value="Genomic_DNA"/>
</dbReference>
<proteinExistence type="predicted"/>
<protein>
    <submittedName>
        <fullName evidence="1">Uncharacterized protein</fullName>
    </submittedName>
</protein>
<feature type="non-terminal residue" evidence="1">
    <location>
        <position position="126"/>
    </location>
</feature>
<dbReference type="AlphaFoldDB" id="A0A382P219"/>
<reference evidence="1" key="1">
    <citation type="submission" date="2018-05" db="EMBL/GenBank/DDBJ databases">
        <authorList>
            <person name="Lanie J.A."/>
            <person name="Ng W.-L."/>
            <person name="Kazmierczak K.M."/>
            <person name="Andrzejewski T.M."/>
            <person name="Davidsen T.M."/>
            <person name="Wayne K.J."/>
            <person name="Tettelin H."/>
            <person name="Glass J.I."/>
            <person name="Rusch D."/>
            <person name="Podicherti R."/>
            <person name="Tsui H.-C.T."/>
            <person name="Winkler M.E."/>
        </authorList>
    </citation>
    <scope>NUCLEOTIDE SEQUENCE</scope>
</reference>
<name>A0A382P219_9ZZZZ</name>
<accession>A0A382P219</accession>
<gene>
    <name evidence="1" type="ORF">METZ01_LOCUS319652</name>
</gene>
<evidence type="ECO:0000313" key="1">
    <source>
        <dbReference type="EMBL" id="SVC66798.1"/>
    </source>
</evidence>